<protein>
    <submittedName>
        <fullName evidence="1">Uncharacterized protein</fullName>
    </submittedName>
</protein>
<name>A0ACC1PLR1_9APHY</name>
<reference evidence="1" key="1">
    <citation type="submission" date="2022-08" db="EMBL/GenBank/DDBJ databases">
        <title>Genome Sequence of Pycnoporus sanguineus.</title>
        <authorList>
            <person name="Buettner E."/>
        </authorList>
    </citation>
    <scope>NUCLEOTIDE SEQUENCE</scope>
    <source>
        <strain evidence="1">CG-C14</strain>
    </source>
</reference>
<evidence type="ECO:0000313" key="2">
    <source>
        <dbReference type="Proteomes" id="UP001144978"/>
    </source>
</evidence>
<accession>A0ACC1PLR1</accession>
<sequence length="131" mass="14857">MRAHTNDCIGNGRDKDLACREVLQPHADFLDNEAIVLMRDHTAVKILLAYRHVPQCLRDGEVPFYVAVAYKRGHVADPLLVQVRENIALPLKRIIYTSPAVLEEHERPPTSVATNCYEPFIGHDVFTLRTV</sequence>
<dbReference type="EMBL" id="JANSHE010002187">
    <property type="protein sequence ID" value="KAJ2994420.1"/>
    <property type="molecule type" value="Genomic_DNA"/>
</dbReference>
<dbReference type="Proteomes" id="UP001144978">
    <property type="component" value="Unassembled WGS sequence"/>
</dbReference>
<evidence type="ECO:0000313" key="1">
    <source>
        <dbReference type="EMBL" id="KAJ2994420.1"/>
    </source>
</evidence>
<gene>
    <name evidence="1" type="ORF">NUW54_g7554</name>
</gene>
<organism evidence="1 2">
    <name type="scientific">Trametes sanguinea</name>
    <dbReference type="NCBI Taxonomy" id="158606"/>
    <lineage>
        <taxon>Eukaryota</taxon>
        <taxon>Fungi</taxon>
        <taxon>Dikarya</taxon>
        <taxon>Basidiomycota</taxon>
        <taxon>Agaricomycotina</taxon>
        <taxon>Agaricomycetes</taxon>
        <taxon>Polyporales</taxon>
        <taxon>Polyporaceae</taxon>
        <taxon>Trametes</taxon>
    </lineage>
</organism>
<comment type="caution">
    <text evidence="1">The sequence shown here is derived from an EMBL/GenBank/DDBJ whole genome shotgun (WGS) entry which is preliminary data.</text>
</comment>
<proteinExistence type="predicted"/>
<keyword evidence="2" id="KW-1185">Reference proteome</keyword>